<sequence length="203" mass="22906">MASQTLQQHCPKNEPVISTTTTMARQDAKRTKAKRALRSLAIAIVVPLYLTMTIIFMFGSGHKYQALDKPFWFPPLWFIHIASLGSSFLMGFASWLVWADGGFHTQSDALPLYIAQISLSIVWDPLVLVMDARRLGLVFCCVNFGTLLACHDCFRRVPFVDGAGMRCVYLEPTQVYIAQRMTHVHGWCTGDPWMMGKRKTKSS</sequence>
<evidence type="ECO:0000256" key="2">
    <source>
        <dbReference type="ARBA" id="ARBA00007524"/>
    </source>
</evidence>
<evidence type="ECO:0000256" key="6">
    <source>
        <dbReference type="SAM" id="Phobius"/>
    </source>
</evidence>
<dbReference type="InterPro" id="IPR038330">
    <property type="entry name" value="TspO/MBR-related_sf"/>
</dbReference>
<name>A0A2N9IBK2_FAGSY</name>
<accession>A0A2N9IBK2</accession>
<dbReference type="PANTHER" id="PTHR10057">
    <property type="entry name" value="PERIPHERAL-TYPE BENZODIAZEPINE RECEPTOR"/>
    <property type="match status" value="1"/>
</dbReference>
<organism evidence="7">
    <name type="scientific">Fagus sylvatica</name>
    <name type="common">Beechnut</name>
    <dbReference type="NCBI Taxonomy" id="28930"/>
    <lineage>
        <taxon>Eukaryota</taxon>
        <taxon>Viridiplantae</taxon>
        <taxon>Streptophyta</taxon>
        <taxon>Embryophyta</taxon>
        <taxon>Tracheophyta</taxon>
        <taxon>Spermatophyta</taxon>
        <taxon>Magnoliopsida</taxon>
        <taxon>eudicotyledons</taxon>
        <taxon>Gunneridae</taxon>
        <taxon>Pentapetalae</taxon>
        <taxon>rosids</taxon>
        <taxon>fabids</taxon>
        <taxon>Fagales</taxon>
        <taxon>Fagaceae</taxon>
        <taxon>Fagus</taxon>
    </lineage>
</organism>
<dbReference type="PANTHER" id="PTHR10057:SF6">
    <property type="entry name" value="TRANSLOCATOR PROTEIN HOMOLOG"/>
    <property type="match status" value="1"/>
</dbReference>
<dbReference type="GO" id="GO:0016020">
    <property type="term" value="C:membrane"/>
    <property type="evidence" value="ECO:0007669"/>
    <property type="project" value="UniProtKB-SubCell"/>
</dbReference>
<dbReference type="AlphaFoldDB" id="A0A2N9IBK2"/>
<comment type="similarity">
    <text evidence="2">Belongs to the TspO/BZRP family.</text>
</comment>
<dbReference type="FunFam" id="1.20.1260.100:FF:000001">
    <property type="entry name" value="translocator protein 2"/>
    <property type="match status" value="1"/>
</dbReference>
<comment type="subcellular location">
    <subcellularLocation>
        <location evidence="1">Membrane</location>
        <topology evidence="1">Multi-pass membrane protein</topology>
    </subcellularLocation>
</comment>
<proteinExistence type="inferred from homology"/>
<keyword evidence="4 6" id="KW-1133">Transmembrane helix</keyword>
<evidence type="ECO:0000256" key="5">
    <source>
        <dbReference type="ARBA" id="ARBA00023136"/>
    </source>
</evidence>
<keyword evidence="3 6" id="KW-0812">Transmembrane</keyword>
<protein>
    <recommendedName>
        <fullName evidence="8">Translocator protein homolog</fullName>
    </recommendedName>
</protein>
<gene>
    <name evidence="7" type="ORF">FSB_LOCUS49345</name>
</gene>
<evidence type="ECO:0000256" key="4">
    <source>
        <dbReference type="ARBA" id="ARBA00022989"/>
    </source>
</evidence>
<dbReference type="EMBL" id="OIVN01005223">
    <property type="protein sequence ID" value="SPD21463.1"/>
    <property type="molecule type" value="Genomic_DNA"/>
</dbReference>
<dbReference type="InterPro" id="IPR004307">
    <property type="entry name" value="TspO_MBR"/>
</dbReference>
<evidence type="ECO:0000256" key="3">
    <source>
        <dbReference type="ARBA" id="ARBA00022692"/>
    </source>
</evidence>
<reference evidence="7" key="1">
    <citation type="submission" date="2018-02" db="EMBL/GenBank/DDBJ databases">
        <authorList>
            <person name="Cohen D.B."/>
            <person name="Kent A.D."/>
        </authorList>
    </citation>
    <scope>NUCLEOTIDE SEQUENCE</scope>
</reference>
<dbReference type="Pfam" id="PF03073">
    <property type="entry name" value="TspO_MBR"/>
    <property type="match status" value="1"/>
</dbReference>
<evidence type="ECO:0000256" key="1">
    <source>
        <dbReference type="ARBA" id="ARBA00004141"/>
    </source>
</evidence>
<feature type="transmembrane region" description="Helical" evidence="6">
    <location>
        <begin position="78"/>
        <end position="98"/>
    </location>
</feature>
<feature type="transmembrane region" description="Helical" evidence="6">
    <location>
        <begin position="39"/>
        <end position="58"/>
    </location>
</feature>
<evidence type="ECO:0000313" key="7">
    <source>
        <dbReference type="EMBL" id="SPD21463.1"/>
    </source>
</evidence>
<dbReference type="Gene3D" id="1.20.1260.100">
    <property type="entry name" value="TspO/MBR protein"/>
    <property type="match status" value="1"/>
</dbReference>
<dbReference type="CDD" id="cd15904">
    <property type="entry name" value="TSPO_MBR"/>
    <property type="match status" value="1"/>
</dbReference>
<evidence type="ECO:0008006" key="8">
    <source>
        <dbReference type="Google" id="ProtNLM"/>
    </source>
</evidence>
<keyword evidence="5 6" id="KW-0472">Membrane</keyword>